<gene>
    <name evidence="3" type="ORF">ISU10_16185</name>
</gene>
<sequence>MSSTAEIELTGAVTERLFASLLGALELATVHLGVRLGLYEALATPRTAAGLAEVAGIDERYAAEWLEQQAISGLVSVTEPGDRETRVYGLDAEQALSFGDPESPAYAGAMALLMGGVGRVIEQLPEIYRTGGGIAFGGYGDDVRLGQGLFNRSGFLGQLTQEWLPAIDGVGDLLGRPGARALDIGCGVGWSSIALASAYPGLTVLGIDSDDASVMDARRNAAEAGLGERVRFEVGDAAAPPAGEGYDVAFYFEALHDLPHPVESLAAVRSALRPGGVTVVVDERAEEEFAPGGSEVERLLATSSVLHCLPVGRSQPGSAGTGALFRPSVMRDYAARAGYAGVEDVPVTHDLFRFFLVRP</sequence>
<dbReference type="AlphaFoldDB" id="A0A930VMC4"/>
<accession>A0A930VMC4</accession>
<evidence type="ECO:0000313" key="4">
    <source>
        <dbReference type="Proteomes" id="UP000660668"/>
    </source>
</evidence>
<comment type="caution">
    <text evidence="3">The sequence shown here is derived from an EMBL/GenBank/DDBJ whole genome shotgun (WGS) entry which is preliminary data.</text>
</comment>
<dbReference type="Gene3D" id="3.40.50.150">
    <property type="entry name" value="Vaccinia Virus protein VP39"/>
    <property type="match status" value="1"/>
</dbReference>
<evidence type="ECO:0000259" key="1">
    <source>
        <dbReference type="Pfam" id="PF13847"/>
    </source>
</evidence>
<organism evidence="3 4">
    <name type="scientific">Nocardioides agariphilus</name>
    <dbReference type="NCBI Taxonomy" id="433664"/>
    <lineage>
        <taxon>Bacteria</taxon>
        <taxon>Bacillati</taxon>
        <taxon>Actinomycetota</taxon>
        <taxon>Actinomycetes</taxon>
        <taxon>Propionibacteriales</taxon>
        <taxon>Nocardioidaceae</taxon>
        <taxon>Nocardioides</taxon>
    </lineage>
</organism>
<dbReference type="InterPro" id="IPR029063">
    <property type="entry name" value="SAM-dependent_MTases_sf"/>
</dbReference>
<dbReference type="InterPro" id="IPR053173">
    <property type="entry name" value="SAM-binding_MTase"/>
</dbReference>
<dbReference type="RefSeq" id="WP_194697450.1">
    <property type="nucleotide sequence ID" value="NZ_JADKPO010000023.1"/>
</dbReference>
<dbReference type="GO" id="GO:0032259">
    <property type="term" value="P:methylation"/>
    <property type="evidence" value="ECO:0007669"/>
    <property type="project" value="UniProtKB-KW"/>
</dbReference>
<dbReference type="SUPFAM" id="SSF53335">
    <property type="entry name" value="S-adenosyl-L-methionine-dependent methyltransferases"/>
    <property type="match status" value="1"/>
</dbReference>
<dbReference type="GO" id="GO:0008168">
    <property type="term" value="F:methyltransferase activity"/>
    <property type="evidence" value="ECO:0007669"/>
    <property type="project" value="UniProtKB-KW"/>
</dbReference>
<dbReference type="PANTHER" id="PTHR45128">
    <property type="entry name" value="METHYLTRANSFERASE TYPE 11"/>
    <property type="match status" value="1"/>
</dbReference>
<name>A0A930VMC4_9ACTN</name>
<reference evidence="3" key="1">
    <citation type="submission" date="2020-11" db="EMBL/GenBank/DDBJ databases">
        <title>Nocardioides cynanchi sp. nov., isolated from soil of rhizosphere of Cynanchum wilfordii.</title>
        <authorList>
            <person name="Lee J.-S."/>
            <person name="Suh M.K."/>
            <person name="Kim J.-S."/>
        </authorList>
    </citation>
    <scope>NUCLEOTIDE SEQUENCE</scope>
    <source>
        <strain evidence="3">KCTC 19276</strain>
    </source>
</reference>
<protein>
    <submittedName>
        <fullName evidence="3">Methyltransferase domain-containing protein</fullName>
    </submittedName>
</protein>
<feature type="domain" description="S-adenosylmethionine-dependent methyltransferase Rv2258c-like winged HTH" evidence="2">
    <location>
        <begin position="30"/>
        <end position="96"/>
    </location>
</feature>
<dbReference type="PANTHER" id="PTHR45128:SF2">
    <property type="entry name" value="METHYLTRANSFERASE DOMAIN-CONTAINING PROTEIN"/>
    <property type="match status" value="1"/>
</dbReference>
<dbReference type="EMBL" id="JADKPO010000023">
    <property type="protein sequence ID" value="MBF4769307.1"/>
    <property type="molecule type" value="Genomic_DNA"/>
</dbReference>
<feature type="domain" description="Methyltransferase" evidence="1">
    <location>
        <begin position="178"/>
        <end position="291"/>
    </location>
</feature>
<keyword evidence="4" id="KW-1185">Reference proteome</keyword>
<dbReference type="InterPro" id="IPR025714">
    <property type="entry name" value="Methyltranfer_dom"/>
</dbReference>
<keyword evidence="3" id="KW-0489">Methyltransferase</keyword>
<dbReference type="Proteomes" id="UP000660668">
    <property type="component" value="Unassembled WGS sequence"/>
</dbReference>
<dbReference type="InterPro" id="IPR048711">
    <property type="entry name" value="WHD_Rv2258c"/>
</dbReference>
<evidence type="ECO:0000313" key="3">
    <source>
        <dbReference type="EMBL" id="MBF4769307.1"/>
    </source>
</evidence>
<keyword evidence="3" id="KW-0808">Transferase</keyword>
<dbReference type="CDD" id="cd02440">
    <property type="entry name" value="AdoMet_MTases"/>
    <property type="match status" value="1"/>
</dbReference>
<dbReference type="Pfam" id="PF21320">
    <property type="entry name" value="WHD_Rv2258c"/>
    <property type="match status" value="1"/>
</dbReference>
<evidence type="ECO:0000259" key="2">
    <source>
        <dbReference type="Pfam" id="PF21320"/>
    </source>
</evidence>
<dbReference type="Pfam" id="PF13847">
    <property type="entry name" value="Methyltransf_31"/>
    <property type="match status" value="1"/>
</dbReference>
<proteinExistence type="predicted"/>